<reference evidence="3" key="1">
    <citation type="submission" date="2021-02" db="EMBL/GenBank/DDBJ databases">
        <authorList>
            <person name="Dougan E. K."/>
            <person name="Rhodes N."/>
            <person name="Thang M."/>
            <person name="Chan C."/>
        </authorList>
    </citation>
    <scope>NUCLEOTIDE SEQUENCE</scope>
</reference>
<dbReference type="InterPro" id="IPR002589">
    <property type="entry name" value="Macro_dom"/>
</dbReference>
<proteinExistence type="predicted"/>
<feature type="compositionally biased region" description="Basic and acidic residues" evidence="1">
    <location>
        <begin position="71"/>
        <end position="84"/>
    </location>
</feature>
<dbReference type="OMA" id="GGPGWFW"/>
<evidence type="ECO:0000313" key="3">
    <source>
        <dbReference type="EMBL" id="CAE8636942.1"/>
    </source>
</evidence>
<dbReference type="Proteomes" id="UP000654075">
    <property type="component" value="Unassembled WGS sequence"/>
</dbReference>
<dbReference type="PROSITE" id="PS51154">
    <property type="entry name" value="MACRO"/>
    <property type="match status" value="1"/>
</dbReference>
<gene>
    <name evidence="3" type="ORF">PGLA1383_LOCUS52346</name>
</gene>
<organism evidence="3 4">
    <name type="scientific">Polarella glacialis</name>
    <name type="common">Dinoflagellate</name>
    <dbReference type="NCBI Taxonomy" id="89957"/>
    <lineage>
        <taxon>Eukaryota</taxon>
        <taxon>Sar</taxon>
        <taxon>Alveolata</taxon>
        <taxon>Dinophyceae</taxon>
        <taxon>Suessiales</taxon>
        <taxon>Suessiaceae</taxon>
        <taxon>Polarella</taxon>
    </lineage>
</organism>
<dbReference type="Gene3D" id="3.40.220.10">
    <property type="entry name" value="Leucine Aminopeptidase, subunit E, domain 1"/>
    <property type="match status" value="1"/>
</dbReference>
<comment type="caution">
    <text evidence="3">The sequence shown here is derived from an EMBL/GenBank/DDBJ whole genome shotgun (WGS) entry which is preliminary data.</text>
</comment>
<evidence type="ECO:0000259" key="2">
    <source>
        <dbReference type="PROSITE" id="PS51154"/>
    </source>
</evidence>
<sequence length="837" mass="91521">MIFDMIQGTYPAVNVELCLPRTLRSAKVIGKGELKLSDVAAGIAKGLGYAKNLVVEMFTEDILPQSKQKHLKEESRGKPEELHQQAHHGMMKRLVGTVTLCLAEMPKNDPVWANLKVRYWLSHGLPPLPTIADVHTVLLALTAAPDRNLLFSIFQMAEVHLLDQVKNYASWNPSQAESELDRVLTIIRQLEATASQPSEIQRASSSSLANLVQKVAGSVLSASLVGAVPNHQLMRPAMKFACALDPNIPELREVEHKFKMLLQFPDKIKLSDLLIASEIDLSLFDPSTFGLELVTNGELPKIEDTVRFGVRAETAQRVLEMIGSTQTLKFSQGVTYERLAMEVISHRDFQLPSQVAALLAKTKLFLGGKVARRSSIQELIAEQNRDWEALLGRFDVVAMPVCADYDDEFKKRAGDKIPMHVFGANPKEPIGGPGWFWALHAAALNIGESVSADDFQETAISLTWLVSGVEPWIVFPFGMGAFLRNLHLLDNRYSGLFEAAADIKACRGLVDIDVESRVNHNVFIEEVSSELCDAMELAHRLAVRRVGMLNGANNKQLGNHWFANGARNAIDENLHRRSAAMSVGSLFLNLSTAPHNCSYQDLVLHAQVCGGEVVELLPFPVSTHCVSAAGRLLAHVKVVPYGLLGDQLAEDGQIQQLASATGSHQAIVDPAGLAYIQSSPGGAGGASGQLYQWLGITNDPSFPEPVKAGITGSLKAKCHSYGDTKHVIHAVGPNFQSRSKCSWEDGLAELAQAYSATLREFAGCGLPCLRLLPISSSIFAGHFASRMPEMTVKALEQGFSKLAPAEQDKVLATDRIEMCIFSKAELKRYQNAFRHAV</sequence>
<dbReference type="EMBL" id="CAJNNV010031580">
    <property type="protein sequence ID" value="CAE8636942.1"/>
    <property type="molecule type" value="Genomic_DNA"/>
</dbReference>
<name>A0A813HF37_POLGL</name>
<evidence type="ECO:0000256" key="1">
    <source>
        <dbReference type="SAM" id="MobiDB-lite"/>
    </source>
</evidence>
<evidence type="ECO:0000313" key="4">
    <source>
        <dbReference type="Proteomes" id="UP000654075"/>
    </source>
</evidence>
<accession>A0A813HF37</accession>
<keyword evidence="4" id="KW-1185">Reference proteome</keyword>
<dbReference type="AlphaFoldDB" id="A0A813HF37"/>
<dbReference type="OrthoDB" id="416502at2759"/>
<feature type="region of interest" description="Disordered" evidence="1">
    <location>
        <begin position="66"/>
        <end position="85"/>
    </location>
</feature>
<protein>
    <recommendedName>
        <fullName evidence="2">Macro domain-containing protein</fullName>
    </recommendedName>
</protein>
<dbReference type="SUPFAM" id="SSF52949">
    <property type="entry name" value="Macro domain-like"/>
    <property type="match status" value="1"/>
</dbReference>
<feature type="domain" description="Macro" evidence="2">
    <location>
        <begin position="627"/>
        <end position="837"/>
    </location>
</feature>
<dbReference type="InterPro" id="IPR043472">
    <property type="entry name" value="Macro_dom-like"/>
</dbReference>